<feature type="chain" id="PRO_5032657691" description="Outer membrane protein beta-barrel domain-containing protein" evidence="1">
    <location>
        <begin position="22"/>
        <end position="208"/>
    </location>
</feature>
<name>A0A839GSF2_9BACT</name>
<dbReference type="Proteomes" id="UP000563094">
    <property type="component" value="Unassembled WGS sequence"/>
</dbReference>
<accession>A0A839GSF2</accession>
<evidence type="ECO:0008006" key="4">
    <source>
        <dbReference type="Google" id="ProtNLM"/>
    </source>
</evidence>
<keyword evidence="3" id="KW-1185">Reference proteome</keyword>
<feature type="signal peptide" evidence="1">
    <location>
        <begin position="1"/>
        <end position="21"/>
    </location>
</feature>
<protein>
    <recommendedName>
        <fullName evidence="4">Outer membrane protein beta-barrel domain-containing protein</fullName>
    </recommendedName>
</protein>
<evidence type="ECO:0000313" key="2">
    <source>
        <dbReference type="EMBL" id="MBA9079779.1"/>
    </source>
</evidence>
<comment type="caution">
    <text evidence="2">The sequence shown here is derived from an EMBL/GenBank/DDBJ whole genome shotgun (WGS) entry which is preliminary data.</text>
</comment>
<keyword evidence="1" id="KW-0732">Signal</keyword>
<evidence type="ECO:0000256" key="1">
    <source>
        <dbReference type="SAM" id="SignalP"/>
    </source>
</evidence>
<proteinExistence type="predicted"/>
<sequence>MRSLHTFCLLVCLVVSPLAQAQGQPTPEQPAKADRPKNSRFAPDYVVLQHAGLIGLLSAGLGYDFGRHDRTNVELLYGFTPGYDIKHTNHTFTTKIYYQSHPKPLFRDYKISWIKVGAGISMTIGEQFETFFPKKYPNGYYLWPTATRLLPFIGSAIGREFKGNKRPLYGEFYGELGTSDVMIIDKYRNEGIAVTDILNLAVGLRLKL</sequence>
<dbReference type="RefSeq" id="WP_066829326.1">
    <property type="nucleotide sequence ID" value="NZ_JACJIQ010000030.1"/>
</dbReference>
<organism evidence="2 3">
    <name type="scientific">Rufibacter quisquiliarum</name>
    <dbReference type="NCBI Taxonomy" id="1549639"/>
    <lineage>
        <taxon>Bacteria</taxon>
        <taxon>Pseudomonadati</taxon>
        <taxon>Bacteroidota</taxon>
        <taxon>Cytophagia</taxon>
        <taxon>Cytophagales</taxon>
        <taxon>Hymenobacteraceae</taxon>
        <taxon>Rufibacter</taxon>
    </lineage>
</organism>
<gene>
    <name evidence="2" type="ORF">FHS90_004520</name>
</gene>
<dbReference type="EMBL" id="JACJIQ010000030">
    <property type="protein sequence ID" value="MBA9079779.1"/>
    <property type="molecule type" value="Genomic_DNA"/>
</dbReference>
<dbReference type="AlphaFoldDB" id="A0A839GSF2"/>
<evidence type="ECO:0000313" key="3">
    <source>
        <dbReference type="Proteomes" id="UP000563094"/>
    </source>
</evidence>
<reference evidence="2 3" key="1">
    <citation type="submission" date="2020-08" db="EMBL/GenBank/DDBJ databases">
        <title>Genomic Encyclopedia of Type Strains, Phase IV (KMG-IV): sequencing the most valuable type-strain genomes for metagenomic binning, comparative biology and taxonomic classification.</title>
        <authorList>
            <person name="Goeker M."/>
        </authorList>
    </citation>
    <scope>NUCLEOTIDE SEQUENCE [LARGE SCALE GENOMIC DNA]</scope>
    <source>
        <strain evidence="2 3">DSM 29854</strain>
    </source>
</reference>